<accession>A0A9W7GKL6</accession>
<keyword evidence="1" id="KW-1133">Transmembrane helix</keyword>
<dbReference type="Proteomes" id="UP001165065">
    <property type="component" value="Unassembled WGS sequence"/>
</dbReference>
<feature type="transmembrane region" description="Helical" evidence="1">
    <location>
        <begin position="439"/>
        <end position="456"/>
    </location>
</feature>
<proteinExistence type="predicted"/>
<feature type="transmembrane region" description="Helical" evidence="1">
    <location>
        <begin position="332"/>
        <end position="354"/>
    </location>
</feature>
<dbReference type="AlphaFoldDB" id="A0A9W7GKL6"/>
<evidence type="ECO:0000313" key="3">
    <source>
        <dbReference type="Proteomes" id="UP001165065"/>
    </source>
</evidence>
<feature type="transmembrane region" description="Helical" evidence="1">
    <location>
        <begin position="40"/>
        <end position="57"/>
    </location>
</feature>
<reference evidence="3" key="1">
    <citation type="journal article" date="2023" name="Commun. Biol.">
        <title>Genome analysis of Parmales, the sister group of diatoms, reveals the evolutionary specialization of diatoms from phago-mixotrophs to photoautotrophs.</title>
        <authorList>
            <person name="Ban H."/>
            <person name="Sato S."/>
            <person name="Yoshikawa S."/>
            <person name="Yamada K."/>
            <person name="Nakamura Y."/>
            <person name="Ichinomiya M."/>
            <person name="Sato N."/>
            <person name="Blanc-Mathieu R."/>
            <person name="Endo H."/>
            <person name="Kuwata A."/>
            <person name="Ogata H."/>
        </authorList>
    </citation>
    <scope>NUCLEOTIDE SEQUENCE [LARGE SCALE GENOMIC DNA]</scope>
</reference>
<evidence type="ECO:0000256" key="1">
    <source>
        <dbReference type="SAM" id="Phobius"/>
    </source>
</evidence>
<dbReference type="OrthoDB" id="196319at2759"/>
<feature type="transmembrane region" description="Helical" evidence="1">
    <location>
        <begin position="93"/>
        <end position="110"/>
    </location>
</feature>
<feature type="transmembrane region" description="Helical" evidence="1">
    <location>
        <begin position="468"/>
        <end position="487"/>
    </location>
</feature>
<feature type="transmembrane region" description="Helical" evidence="1">
    <location>
        <begin position="401"/>
        <end position="419"/>
    </location>
</feature>
<keyword evidence="1" id="KW-0472">Membrane</keyword>
<organism evidence="2 3">
    <name type="scientific">Triparma columacea</name>
    <dbReference type="NCBI Taxonomy" id="722753"/>
    <lineage>
        <taxon>Eukaryota</taxon>
        <taxon>Sar</taxon>
        <taxon>Stramenopiles</taxon>
        <taxon>Ochrophyta</taxon>
        <taxon>Bolidophyceae</taxon>
        <taxon>Parmales</taxon>
        <taxon>Triparmaceae</taxon>
        <taxon>Triparma</taxon>
    </lineage>
</organism>
<sequence>MSSEAPTPAKGIFMALKGTPAISFHSSRTDMQWLIYRKSFIGLSITFTILSLLITAVDLGKKKESYLETVQQLPPGVAEHADGLAMFMYYNDIILFCVALLSFAVSIEGYKRVEGNTSSSCFLVRFAWICNTAMPFLTLMIVAGRSQVDWDGAVEGLCNNTFANVMGSNGRYPGMFNLIQSIEASPLVAVDPAFSEATAEVAIPKFCGKHSWDWSVEFFGPLPTGSSSNQPPALEDIASICGAGQEEIFQNLADPDYPVARKLICITATCAALSSATGICPPACADVSPVMCEVTPVQSLEIAAYMVSLQASAIGASVALRSSEFIVGVIMGLYCGQVLLPPAISIVMGILGGINNVRYLFPSDTILSRLSLFTSLLSLPLLSSFLATMQQMMGGFELSPAVLLLLGAGCSVFYGTGTILSPNATVPSLRSAFGKQGKIKILLGGVASISFVYYVSYSNARLMEYVDLLALMGGWEGLLVMLIATLGRSSLTKVVSVDLILYGLWKSHDDLDNTISTEGSTKRLEDMKSFGELLKSKPTSKATVTPE</sequence>
<evidence type="ECO:0000313" key="2">
    <source>
        <dbReference type="EMBL" id="GMI45570.1"/>
    </source>
</evidence>
<dbReference type="EMBL" id="BRYA01000256">
    <property type="protein sequence ID" value="GMI45570.1"/>
    <property type="molecule type" value="Genomic_DNA"/>
</dbReference>
<feature type="transmembrane region" description="Helical" evidence="1">
    <location>
        <begin position="122"/>
        <end position="143"/>
    </location>
</feature>
<comment type="caution">
    <text evidence="2">The sequence shown here is derived from an EMBL/GenBank/DDBJ whole genome shotgun (WGS) entry which is preliminary data.</text>
</comment>
<feature type="transmembrane region" description="Helical" evidence="1">
    <location>
        <begin position="366"/>
        <end position="389"/>
    </location>
</feature>
<gene>
    <name evidence="2" type="ORF">TrCOL_g5372</name>
</gene>
<protein>
    <submittedName>
        <fullName evidence="2">Uncharacterized protein</fullName>
    </submittedName>
</protein>
<name>A0A9W7GKL6_9STRA</name>
<keyword evidence="1" id="KW-0812">Transmembrane</keyword>
<keyword evidence="3" id="KW-1185">Reference proteome</keyword>